<feature type="region of interest" description="Disordered" evidence="1">
    <location>
        <begin position="53"/>
        <end position="76"/>
    </location>
</feature>
<dbReference type="SUPFAM" id="SSF143744">
    <property type="entry name" value="GlcG-like"/>
    <property type="match status" value="1"/>
</dbReference>
<dbReference type="AlphaFoldDB" id="E6PPL0"/>
<evidence type="ECO:0000313" key="2">
    <source>
        <dbReference type="EMBL" id="CBH96863.1"/>
    </source>
</evidence>
<evidence type="ECO:0000256" key="1">
    <source>
        <dbReference type="SAM" id="MobiDB-lite"/>
    </source>
</evidence>
<accession>E6PPL0</accession>
<sequence length="76" mass="8289">MQKIITPDIALKAAQAAKAECAKRGWQVAVAVTTPRACRWWCCVTAIQAGSRLPPPKARRAPRRAGASPPARWLRV</sequence>
<comment type="caution">
    <text evidence="2">The sequence shown here is derived from an EMBL/GenBank/DDBJ whole genome shotgun (WGS) entry which is preliminary data.</text>
</comment>
<dbReference type="EMBL" id="CABM01000034">
    <property type="protein sequence ID" value="CBH96863.1"/>
    <property type="molecule type" value="Genomic_DNA"/>
</dbReference>
<gene>
    <name evidence="2" type="ORF">CARN2_1491</name>
</gene>
<name>E6PPL0_9ZZZZ</name>
<proteinExistence type="predicted"/>
<reference evidence="2" key="1">
    <citation type="submission" date="2009-10" db="EMBL/GenBank/DDBJ databases">
        <title>Diversity of trophic interactions inside an arsenic-rich microbial ecosystem.</title>
        <authorList>
            <person name="Bertin P.N."/>
            <person name="Heinrich-Salmeron A."/>
            <person name="Pelletier E."/>
            <person name="Goulhen-Chollet F."/>
            <person name="Arsene-Ploetze F."/>
            <person name="Gallien S."/>
            <person name="Calteau A."/>
            <person name="Vallenet D."/>
            <person name="Casiot C."/>
            <person name="Chane-Woon-Ming B."/>
            <person name="Giloteaux L."/>
            <person name="Barakat M."/>
            <person name="Bonnefoy V."/>
            <person name="Bruneel O."/>
            <person name="Chandler M."/>
            <person name="Cleiss J."/>
            <person name="Duran R."/>
            <person name="Elbaz-Poulichet F."/>
            <person name="Fonknechten N."/>
            <person name="Lauga B."/>
            <person name="Mornico D."/>
            <person name="Ortet P."/>
            <person name="Schaeffer C."/>
            <person name="Siguier P."/>
            <person name="Alexander Thil Smith A."/>
            <person name="Van Dorsselaer A."/>
            <person name="Weissenbach J."/>
            <person name="Medigue C."/>
            <person name="Le Paslier D."/>
        </authorList>
    </citation>
    <scope>NUCLEOTIDE SEQUENCE</scope>
</reference>
<feature type="compositionally biased region" description="Low complexity" evidence="1">
    <location>
        <begin position="64"/>
        <end position="76"/>
    </location>
</feature>
<protein>
    <submittedName>
        <fullName evidence="2">Uncharacterized protein</fullName>
    </submittedName>
</protein>
<organism evidence="2">
    <name type="scientific">mine drainage metagenome</name>
    <dbReference type="NCBI Taxonomy" id="410659"/>
    <lineage>
        <taxon>unclassified sequences</taxon>
        <taxon>metagenomes</taxon>
        <taxon>ecological metagenomes</taxon>
    </lineage>
</organism>
<dbReference type="InterPro" id="IPR038084">
    <property type="entry name" value="PduO/GlcC-like_sf"/>
</dbReference>